<evidence type="ECO:0000313" key="2">
    <source>
        <dbReference type="EMBL" id="MBA4649008.1"/>
    </source>
</evidence>
<sequence>MTTTTVIMVGATAAEDMMIGMPIMRVGAGGIGAQALAIGGEEAEVQVGEKIEALSEMAVKSVVPELSNGIGKRKNLKEPRLRLMLVIRMMSIITMELHTMESRTMDTSSHSSSRKAMDIDNF</sequence>
<dbReference type="EMBL" id="GISG01157994">
    <property type="protein sequence ID" value="MBA4649008.1"/>
    <property type="molecule type" value="Transcribed_RNA"/>
</dbReference>
<name>A0A7C9DXI4_OPUST</name>
<reference evidence="2" key="2">
    <citation type="submission" date="2020-07" db="EMBL/GenBank/DDBJ databases">
        <authorList>
            <person name="Vera ALvarez R."/>
            <person name="Arias-Moreno D.M."/>
            <person name="Jimenez-Jacinto V."/>
            <person name="Jimenez-Bremont J.F."/>
            <person name="Swaminathan K."/>
            <person name="Moose S.P."/>
            <person name="Guerrero-Gonzalez M.L."/>
            <person name="Marino-Ramirez L."/>
            <person name="Landsman D."/>
            <person name="Rodriguez-Kessler M."/>
            <person name="Delgado-Sanchez P."/>
        </authorList>
    </citation>
    <scope>NUCLEOTIDE SEQUENCE</scope>
    <source>
        <tissue evidence="2">Cladode</tissue>
    </source>
</reference>
<feature type="region of interest" description="Disordered" evidence="1">
    <location>
        <begin position="101"/>
        <end position="122"/>
    </location>
</feature>
<accession>A0A7C9DXI4</accession>
<dbReference type="AlphaFoldDB" id="A0A7C9DXI4"/>
<organism evidence="2">
    <name type="scientific">Opuntia streptacantha</name>
    <name type="common">Prickly pear cactus</name>
    <name type="synonym">Opuntia cardona</name>
    <dbReference type="NCBI Taxonomy" id="393608"/>
    <lineage>
        <taxon>Eukaryota</taxon>
        <taxon>Viridiplantae</taxon>
        <taxon>Streptophyta</taxon>
        <taxon>Embryophyta</taxon>
        <taxon>Tracheophyta</taxon>
        <taxon>Spermatophyta</taxon>
        <taxon>Magnoliopsida</taxon>
        <taxon>eudicotyledons</taxon>
        <taxon>Gunneridae</taxon>
        <taxon>Pentapetalae</taxon>
        <taxon>Caryophyllales</taxon>
        <taxon>Cactineae</taxon>
        <taxon>Cactaceae</taxon>
        <taxon>Opuntioideae</taxon>
        <taxon>Opuntia</taxon>
    </lineage>
</organism>
<dbReference type="EMBL" id="GISG01157993">
    <property type="protein sequence ID" value="MBA4649007.1"/>
    <property type="molecule type" value="Transcribed_RNA"/>
</dbReference>
<protein>
    <submittedName>
        <fullName evidence="2">Uncharacterized protein</fullName>
    </submittedName>
</protein>
<evidence type="ECO:0000256" key="1">
    <source>
        <dbReference type="SAM" id="MobiDB-lite"/>
    </source>
</evidence>
<proteinExistence type="predicted"/>
<reference evidence="2" key="1">
    <citation type="journal article" date="2013" name="J. Plant Res.">
        <title>Effect of fungi and light on seed germination of three Opuntia species from semiarid lands of central Mexico.</title>
        <authorList>
            <person name="Delgado-Sanchez P."/>
            <person name="Jimenez-Bremont J.F."/>
            <person name="Guerrero-Gonzalez Mde L."/>
            <person name="Flores J."/>
        </authorList>
    </citation>
    <scope>NUCLEOTIDE SEQUENCE</scope>
    <source>
        <tissue evidence="2">Cladode</tissue>
    </source>
</reference>